<evidence type="ECO:0000313" key="2">
    <source>
        <dbReference type="EMBL" id="ABG61560.1"/>
    </source>
</evidence>
<protein>
    <submittedName>
        <fullName evidence="2">Uncharacterized protein</fullName>
    </submittedName>
</protein>
<dbReference type="KEGG" id="mes:Meso_0155"/>
<dbReference type="HOGENOM" id="CLU_2477706_0_0_5"/>
<dbReference type="EMBL" id="CP000390">
    <property type="protein sequence ID" value="ABG61560.1"/>
    <property type="molecule type" value="Genomic_DNA"/>
</dbReference>
<keyword evidence="1" id="KW-1133">Transmembrane helix</keyword>
<dbReference type="OrthoDB" id="7411034at2"/>
<organism evidence="2">
    <name type="scientific">Chelativorans sp. (strain BNC1)</name>
    <dbReference type="NCBI Taxonomy" id="266779"/>
    <lineage>
        <taxon>Bacteria</taxon>
        <taxon>Pseudomonadati</taxon>
        <taxon>Pseudomonadota</taxon>
        <taxon>Alphaproteobacteria</taxon>
        <taxon>Hyphomicrobiales</taxon>
        <taxon>Phyllobacteriaceae</taxon>
        <taxon>Chelativorans</taxon>
    </lineage>
</organism>
<proteinExistence type="predicted"/>
<gene>
    <name evidence="2" type="ordered locus">Meso_0155</name>
</gene>
<dbReference type="AlphaFoldDB" id="Q11M15"/>
<keyword evidence="1" id="KW-0472">Membrane</keyword>
<accession>Q11M15</accession>
<feature type="transmembrane region" description="Helical" evidence="1">
    <location>
        <begin position="38"/>
        <end position="57"/>
    </location>
</feature>
<dbReference type="eggNOG" id="ENOG5033HSC">
    <property type="taxonomic scope" value="Bacteria"/>
</dbReference>
<reference evidence="2" key="1">
    <citation type="submission" date="2006-06" db="EMBL/GenBank/DDBJ databases">
        <title>Complete sequence of chromosome of Chelativorans sp. BNC1.</title>
        <authorList>
            <consortium name="US DOE Joint Genome Institute"/>
            <person name="Copeland A."/>
            <person name="Lucas S."/>
            <person name="Lapidus A."/>
            <person name="Barry K."/>
            <person name="Detter J.C."/>
            <person name="Glavina del Rio T."/>
            <person name="Hammon N."/>
            <person name="Israni S."/>
            <person name="Dalin E."/>
            <person name="Tice H."/>
            <person name="Pitluck S."/>
            <person name="Chertkov O."/>
            <person name="Brettin T."/>
            <person name="Bruce D."/>
            <person name="Han C."/>
            <person name="Tapia R."/>
            <person name="Gilna P."/>
            <person name="Schmutz J."/>
            <person name="Larimer F."/>
            <person name="Land M."/>
            <person name="Hauser L."/>
            <person name="Kyrpides N."/>
            <person name="Mikhailova N."/>
            <person name="Richardson P."/>
        </authorList>
    </citation>
    <scope>NUCLEOTIDE SEQUENCE</scope>
    <source>
        <strain evidence="2">BNC1</strain>
    </source>
</reference>
<dbReference type="STRING" id="266779.Meso_0155"/>
<sequence length="87" mass="9328" precursor="true">MHRKIASTLFPLTLSLLFVGISTSGAYAYLDAGTGSMILQVLLGGLAGLAIAGKLYWHKFLAAIGIRREAQPVEVKEDPSKNVQADR</sequence>
<keyword evidence="1" id="KW-0812">Transmembrane</keyword>
<evidence type="ECO:0000256" key="1">
    <source>
        <dbReference type="SAM" id="Phobius"/>
    </source>
</evidence>
<name>Q11M15_CHESB</name>